<protein>
    <submittedName>
        <fullName evidence="1">Uncharacterized protein</fullName>
    </submittedName>
</protein>
<reference evidence="1 2" key="1">
    <citation type="submission" date="2019-05" db="EMBL/GenBank/DDBJ databases">
        <title>Emergence of the Ug99 lineage of the wheat stem rust pathogen through somatic hybridization.</title>
        <authorList>
            <person name="Li F."/>
            <person name="Upadhyaya N.M."/>
            <person name="Sperschneider J."/>
            <person name="Matny O."/>
            <person name="Nguyen-Phuc H."/>
            <person name="Mago R."/>
            <person name="Raley C."/>
            <person name="Miller M.E."/>
            <person name="Silverstein K.A.T."/>
            <person name="Henningsen E."/>
            <person name="Hirsch C.D."/>
            <person name="Visser B."/>
            <person name="Pretorius Z.A."/>
            <person name="Steffenson B.J."/>
            <person name="Schwessinger B."/>
            <person name="Dodds P.N."/>
            <person name="Figueroa M."/>
        </authorList>
    </citation>
    <scope>NUCLEOTIDE SEQUENCE [LARGE SCALE GENOMIC DNA]</scope>
    <source>
        <strain evidence="1">21-0</strain>
    </source>
</reference>
<gene>
    <name evidence="1" type="ORF">PGT21_027555</name>
</gene>
<evidence type="ECO:0000313" key="1">
    <source>
        <dbReference type="EMBL" id="KAA1113304.1"/>
    </source>
</evidence>
<dbReference type="OrthoDB" id="2507078at2759"/>
<comment type="caution">
    <text evidence="1">The sequence shown here is derived from an EMBL/GenBank/DDBJ whole genome shotgun (WGS) entry which is preliminary data.</text>
</comment>
<dbReference type="EMBL" id="VSWC01000015">
    <property type="protein sequence ID" value="KAA1113304.1"/>
    <property type="molecule type" value="Genomic_DNA"/>
</dbReference>
<organism evidence="1 2">
    <name type="scientific">Puccinia graminis f. sp. tritici</name>
    <dbReference type="NCBI Taxonomy" id="56615"/>
    <lineage>
        <taxon>Eukaryota</taxon>
        <taxon>Fungi</taxon>
        <taxon>Dikarya</taxon>
        <taxon>Basidiomycota</taxon>
        <taxon>Pucciniomycotina</taxon>
        <taxon>Pucciniomycetes</taxon>
        <taxon>Pucciniales</taxon>
        <taxon>Pucciniaceae</taxon>
        <taxon>Puccinia</taxon>
    </lineage>
</organism>
<dbReference type="AlphaFoldDB" id="A0A5B0QK08"/>
<accession>A0A5B0QK08</accession>
<keyword evidence="2" id="KW-1185">Reference proteome</keyword>
<evidence type="ECO:0000313" key="2">
    <source>
        <dbReference type="Proteomes" id="UP000324748"/>
    </source>
</evidence>
<proteinExistence type="predicted"/>
<dbReference type="Proteomes" id="UP000324748">
    <property type="component" value="Unassembled WGS sequence"/>
</dbReference>
<name>A0A5B0QK08_PUCGR</name>
<sequence length="193" mass="22000">MRPKDRSTSTPLSWAHILRASLTRLSICLALLPDSHRQLLGHNKLQISTKIRFESCRQVIVDQAQLRHRILVSNPCLNSMVTFNNAIVGAERTKENGVSRGRRITFTSEIEASRGVTQMNLHEADINLRVLGWSEGTTLWIRARMGSKRNVFWTIASDNELLRFLVGSWAHDCQEFFFALRPKGLPPPQTIRV</sequence>